<evidence type="ECO:0000313" key="1">
    <source>
        <dbReference type="EMBL" id="MFC4639745.1"/>
    </source>
</evidence>
<accession>A0ABV9IDH8</accession>
<dbReference type="EMBL" id="JBHSEI010000010">
    <property type="protein sequence ID" value="MFC4639745.1"/>
    <property type="molecule type" value="Genomic_DNA"/>
</dbReference>
<organism evidence="1 2">
    <name type="scientific">Deinococcus hohokamensis</name>
    <dbReference type="NCBI Taxonomy" id="309883"/>
    <lineage>
        <taxon>Bacteria</taxon>
        <taxon>Thermotogati</taxon>
        <taxon>Deinococcota</taxon>
        <taxon>Deinococci</taxon>
        <taxon>Deinococcales</taxon>
        <taxon>Deinococcaceae</taxon>
        <taxon>Deinococcus</taxon>
    </lineage>
</organism>
<protein>
    <submittedName>
        <fullName evidence="1">Uncharacterized protein</fullName>
    </submittedName>
</protein>
<dbReference type="RefSeq" id="WP_380062724.1">
    <property type="nucleotide sequence ID" value="NZ_JBHSEI010000010.1"/>
</dbReference>
<dbReference type="Proteomes" id="UP001595952">
    <property type="component" value="Unassembled WGS sequence"/>
</dbReference>
<sequence length="206" mass="22221">MNPKFFVLGGLAFAALGLAALARSQITFILGRPYLTTVKSATQGQIQLPVLKLTTFCQTYVCRELDPNPNQAPGVAVYEWFESTLSPAQEKQYLSTLSLNSRAGMVSNVSVYSFRKAASSLTPGESKAFQALGLAVTGQSLQSAALARCNRQLVTALQSTPKARCLLVKGQLNTAQGRKLPYQLQLTADKDMDSGRFVSGLNAWIP</sequence>
<proteinExistence type="predicted"/>
<keyword evidence="2" id="KW-1185">Reference proteome</keyword>
<gene>
    <name evidence="1" type="ORF">ACFO0D_15515</name>
</gene>
<evidence type="ECO:0000313" key="2">
    <source>
        <dbReference type="Proteomes" id="UP001595952"/>
    </source>
</evidence>
<reference evidence="2" key="1">
    <citation type="journal article" date="2019" name="Int. J. Syst. Evol. Microbiol.">
        <title>The Global Catalogue of Microorganisms (GCM) 10K type strain sequencing project: providing services to taxonomists for standard genome sequencing and annotation.</title>
        <authorList>
            <consortium name="The Broad Institute Genomics Platform"/>
            <consortium name="The Broad Institute Genome Sequencing Center for Infectious Disease"/>
            <person name="Wu L."/>
            <person name="Ma J."/>
        </authorList>
    </citation>
    <scope>NUCLEOTIDE SEQUENCE [LARGE SCALE GENOMIC DNA]</scope>
    <source>
        <strain evidence="2">CCUG 55995</strain>
    </source>
</reference>
<name>A0ABV9IDH8_9DEIO</name>
<comment type="caution">
    <text evidence="1">The sequence shown here is derived from an EMBL/GenBank/DDBJ whole genome shotgun (WGS) entry which is preliminary data.</text>
</comment>